<evidence type="ECO:0008006" key="5">
    <source>
        <dbReference type="Google" id="ProtNLM"/>
    </source>
</evidence>
<evidence type="ECO:0000256" key="1">
    <source>
        <dbReference type="SAM" id="MobiDB-lite"/>
    </source>
</evidence>
<keyword evidence="2" id="KW-1133">Transmembrane helix</keyword>
<feature type="region of interest" description="Disordered" evidence="1">
    <location>
        <begin position="82"/>
        <end position="101"/>
    </location>
</feature>
<dbReference type="Proteomes" id="UP000054937">
    <property type="component" value="Unassembled WGS sequence"/>
</dbReference>
<evidence type="ECO:0000256" key="2">
    <source>
        <dbReference type="SAM" id="Phobius"/>
    </source>
</evidence>
<proteinExistence type="predicted"/>
<feature type="compositionally biased region" description="Low complexity" evidence="1">
    <location>
        <begin position="85"/>
        <end position="101"/>
    </location>
</feature>
<keyword evidence="2" id="KW-0812">Transmembrane</keyword>
<dbReference type="AlphaFoldDB" id="A0A0V0R226"/>
<gene>
    <name evidence="3" type="ORF">PPERSA_10382</name>
</gene>
<protein>
    <recommendedName>
        <fullName evidence="5">Transmembrane protein</fullName>
    </recommendedName>
</protein>
<dbReference type="InParanoid" id="A0A0V0R226"/>
<dbReference type="OrthoDB" id="10635839at2759"/>
<evidence type="ECO:0000313" key="4">
    <source>
        <dbReference type="Proteomes" id="UP000054937"/>
    </source>
</evidence>
<dbReference type="EMBL" id="LDAU01000062">
    <property type="protein sequence ID" value="KRX08578.1"/>
    <property type="molecule type" value="Genomic_DNA"/>
</dbReference>
<keyword evidence="4" id="KW-1185">Reference proteome</keyword>
<comment type="caution">
    <text evidence="3">The sequence shown here is derived from an EMBL/GenBank/DDBJ whole genome shotgun (WGS) entry which is preliminary data.</text>
</comment>
<name>A0A0V0R226_PSEPJ</name>
<keyword evidence="2" id="KW-0472">Membrane</keyword>
<sequence>MKNYFFRKNNQKYLRKKSALLQDYISAGIFASIFGFLIYRYNKSVDPTDLLEEQNDISVDRNPLDYVDSQIKKMIHVYSDFKKTNNNQEQNNQNQQISEKQ</sequence>
<accession>A0A0V0R226</accession>
<evidence type="ECO:0000313" key="3">
    <source>
        <dbReference type="EMBL" id="KRX08578.1"/>
    </source>
</evidence>
<organism evidence="3 4">
    <name type="scientific">Pseudocohnilembus persalinus</name>
    <name type="common">Ciliate</name>
    <dbReference type="NCBI Taxonomy" id="266149"/>
    <lineage>
        <taxon>Eukaryota</taxon>
        <taxon>Sar</taxon>
        <taxon>Alveolata</taxon>
        <taxon>Ciliophora</taxon>
        <taxon>Intramacronucleata</taxon>
        <taxon>Oligohymenophorea</taxon>
        <taxon>Scuticociliatia</taxon>
        <taxon>Philasterida</taxon>
        <taxon>Pseudocohnilembidae</taxon>
        <taxon>Pseudocohnilembus</taxon>
    </lineage>
</organism>
<feature type="transmembrane region" description="Helical" evidence="2">
    <location>
        <begin position="21"/>
        <end position="41"/>
    </location>
</feature>
<reference evidence="3 4" key="1">
    <citation type="journal article" date="2015" name="Sci. Rep.">
        <title>Genome of the facultative scuticociliatosis pathogen Pseudocohnilembus persalinus provides insight into its virulence through horizontal gene transfer.</title>
        <authorList>
            <person name="Xiong J."/>
            <person name="Wang G."/>
            <person name="Cheng J."/>
            <person name="Tian M."/>
            <person name="Pan X."/>
            <person name="Warren A."/>
            <person name="Jiang C."/>
            <person name="Yuan D."/>
            <person name="Miao W."/>
        </authorList>
    </citation>
    <scope>NUCLEOTIDE SEQUENCE [LARGE SCALE GENOMIC DNA]</scope>
    <source>
        <strain evidence="3">36N120E</strain>
    </source>
</reference>